<evidence type="ECO:0000256" key="2">
    <source>
        <dbReference type="ARBA" id="ARBA00022741"/>
    </source>
</evidence>
<feature type="domain" description="ABC transporter" evidence="4">
    <location>
        <begin position="3"/>
        <end position="237"/>
    </location>
</feature>
<reference evidence="5 6" key="1">
    <citation type="submission" date="2021-05" db="EMBL/GenBank/DDBJ databases">
        <title>Roseococcus sp. XZZS9, whole genome shotgun sequencing project.</title>
        <authorList>
            <person name="Zhao G."/>
            <person name="Shen L."/>
        </authorList>
    </citation>
    <scope>NUCLEOTIDE SEQUENCE [LARGE SCALE GENOMIC DNA]</scope>
    <source>
        <strain evidence="5 6">XZZS9</strain>
    </source>
</reference>
<dbReference type="SUPFAM" id="SSF52540">
    <property type="entry name" value="P-loop containing nucleoside triphosphate hydrolases"/>
    <property type="match status" value="1"/>
</dbReference>
<name>A0ABS5QDW7_9PROT</name>
<evidence type="ECO:0000256" key="3">
    <source>
        <dbReference type="ARBA" id="ARBA00022840"/>
    </source>
</evidence>
<sequence>MTVEAKDVERRFGPMAALQGISVRLQPGEFVALLGPSGSGKTTLLRILAGLDTADAGTVRIGGRDMAGVPARHRRIGVVFQNYALFRHMTVFENVAFGLRVRPRAERPYEAELKARVLRLLELVQIPDLANRYPEQISGGQRQRAALARALAIEPELLLLDEPFGALDAVVRKDVRRWLRGLHEQLGITSLLVTHDQEEAMEMADRIAVMDRGRIAQFASPRDLLDAPASAFVAGFVGEATRIPCIVESGIARFAEPGFDLLHAALPDGPAHAFVRPADVRAEAGVSAVVRARLGGGGTRLLVEVGGRSLEAETAPGADQLDRGAPCRISLRGAWIFAETGERARGLPLGAPPRLRSYTGGLSTDG</sequence>
<evidence type="ECO:0000313" key="5">
    <source>
        <dbReference type="EMBL" id="MBS7811663.1"/>
    </source>
</evidence>
<dbReference type="Gene3D" id="3.40.50.300">
    <property type="entry name" value="P-loop containing nucleotide triphosphate hydrolases"/>
    <property type="match status" value="1"/>
</dbReference>
<dbReference type="Pfam" id="PF00005">
    <property type="entry name" value="ABC_tran"/>
    <property type="match status" value="1"/>
</dbReference>
<evidence type="ECO:0000259" key="4">
    <source>
        <dbReference type="PROSITE" id="PS50893"/>
    </source>
</evidence>
<dbReference type="RefSeq" id="WP_213670324.1">
    <property type="nucleotide sequence ID" value="NZ_JAHCDA010000002.1"/>
</dbReference>
<comment type="caution">
    <text evidence="5">The sequence shown here is derived from an EMBL/GenBank/DDBJ whole genome shotgun (WGS) entry which is preliminary data.</text>
</comment>
<evidence type="ECO:0000256" key="1">
    <source>
        <dbReference type="ARBA" id="ARBA00022448"/>
    </source>
</evidence>
<protein>
    <submittedName>
        <fullName evidence="5">ATP-binding cassette domain-containing protein</fullName>
    </submittedName>
</protein>
<dbReference type="PROSITE" id="PS00211">
    <property type="entry name" value="ABC_TRANSPORTER_1"/>
    <property type="match status" value="1"/>
</dbReference>
<organism evidence="5 6">
    <name type="scientific">Roseococcus pinisoli</name>
    <dbReference type="NCBI Taxonomy" id="2835040"/>
    <lineage>
        <taxon>Bacteria</taxon>
        <taxon>Pseudomonadati</taxon>
        <taxon>Pseudomonadota</taxon>
        <taxon>Alphaproteobacteria</taxon>
        <taxon>Acetobacterales</taxon>
        <taxon>Roseomonadaceae</taxon>
        <taxon>Roseococcus</taxon>
    </lineage>
</organism>
<accession>A0ABS5QDW7</accession>
<keyword evidence="1" id="KW-0813">Transport</keyword>
<dbReference type="InterPro" id="IPR050093">
    <property type="entry name" value="ABC_SmlMolc_Importer"/>
</dbReference>
<dbReference type="InterPro" id="IPR017871">
    <property type="entry name" value="ABC_transporter-like_CS"/>
</dbReference>
<dbReference type="SMART" id="SM00382">
    <property type="entry name" value="AAA"/>
    <property type="match status" value="1"/>
</dbReference>
<dbReference type="EMBL" id="JAHCDA010000002">
    <property type="protein sequence ID" value="MBS7811663.1"/>
    <property type="molecule type" value="Genomic_DNA"/>
</dbReference>
<proteinExistence type="predicted"/>
<evidence type="ECO:0000313" key="6">
    <source>
        <dbReference type="Proteomes" id="UP000766336"/>
    </source>
</evidence>
<dbReference type="PROSITE" id="PS50893">
    <property type="entry name" value="ABC_TRANSPORTER_2"/>
    <property type="match status" value="1"/>
</dbReference>
<dbReference type="GO" id="GO:0005524">
    <property type="term" value="F:ATP binding"/>
    <property type="evidence" value="ECO:0007669"/>
    <property type="project" value="UniProtKB-KW"/>
</dbReference>
<dbReference type="InterPro" id="IPR027417">
    <property type="entry name" value="P-loop_NTPase"/>
</dbReference>
<gene>
    <name evidence="5" type="ORF">KHU32_12010</name>
</gene>
<keyword evidence="6" id="KW-1185">Reference proteome</keyword>
<dbReference type="InterPro" id="IPR003439">
    <property type="entry name" value="ABC_transporter-like_ATP-bd"/>
</dbReference>
<keyword evidence="3 5" id="KW-0067">ATP-binding</keyword>
<dbReference type="PANTHER" id="PTHR42781">
    <property type="entry name" value="SPERMIDINE/PUTRESCINE IMPORT ATP-BINDING PROTEIN POTA"/>
    <property type="match status" value="1"/>
</dbReference>
<keyword evidence="2" id="KW-0547">Nucleotide-binding</keyword>
<dbReference type="Proteomes" id="UP000766336">
    <property type="component" value="Unassembled WGS sequence"/>
</dbReference>
<dbReference type="PANTHER" id="PTHR42781:SF4">
    <property type="entry name" value="SPERMIDINE_PUTRESCINE IMPORT ATP-BINDING PROTEIN POTA"/>
    <property type="match status" value="1"/>
</dbReference>
<dbReference type="InterPro" id="IPR003593">
    <property type="entry name" value="AAA+_ATPase"/>
</dbReference>